<dbReference type="PANTHER" id="PTHR15503:SF22">
    <property type="entry name" value="TRANSPOSON TY3-I GAG POLYPROTEIN"/>
    <property type="match status" value="1"/>
</dbReference>
<proteinExistence type="predicted"/>
<protein>
    <submittedName>
        <fullName evidence="2">Uncharacterized protein</fullName>
    </submittedName>
</protein>
<gene>
    <name evidence="2" type="ORF">PGT21_023642</name>
</gene>
<dbReference type="OrthoDB" id="2507309at2759"/>
<dbReference type="InterPro" id="IPR021109">
    <property type="entry name" value="Peptidase_aspartic_dom_sf"/>
</dbReference>
<keyword evidence="3" id="KW-1185">Reference proteome</keyword>
<organism evidence="2 3">
    <name type="scientific">Puccinia graminis f. sp. tritici</name>
    <dbReference type="NCBI Taxonomy" id="56615"/>
    <lineage>
        <taxon>Eukaryota</taxon>
        <taxon>Fungi</taxon>
        <taxon>Dikarya</taxon>
        <taxon>Basidiomycota</taxon>
        <taxon>Pucciniomycotina</taxon>
        <taxon>Pucciniomycetes</taxon>
        <taxon>Pucciniales</taxon>
        <taxon>Pucciniaceae</taxon>
        <taxon>Puccinia</taxon>
    </lineage>
</organism>
<dbReference type="SUPFAM" id="SSF50630">
    <property type="entry name" value="Acid proteases"/>
    <property type="match status" value="1"/>
</dbReference>
<dbReference type="CDD" id="cd00303">
    <property type="entry name" value="retropepsin_like"/>
    <property type="match status" value="1"/>
</dbReference>
<evidence type="ECO:0000313" key="3">
    <source>
        <dbReference type="Proteomes" id="UP000324748"/>
    </source>
</evidence>
<dbReference type="EMBL" id="VSWC01000027">
    <property type="protein sequence ID" value="KAA1110511.1"/>
    <property type="molecule type" value="Genomic_DNA"/>
</dbReference>
<name>A0A5B0QBH4_PUCGR</name>
<feature type="compositionally biased region" description="Polar residues" evidence="1">
    <location>
        <begin position="340"/>
        <end position="349"/>
    </location>
</feature>
<dbReference type="Gene3D" id="2.40.70.10">
    <property type="entry name" value="Acid Proteases"/>
    <property type="match status" value="1"/>
</dbReference>
<evidence type="ECO:0000313" key="2">
    <source>
        <dbReference type="EMBL" id="KAA1110511.1"/>
    </source>
</evidence>
<dbReference type="AlphaFoldDB" id="A0A5B0QBH4"/>
<comment type="caution">
    <text evidence="2">The sequence shown here is derived from an EMBL/GenBank/DDBJ whole genome shotgun (WGS) entry which is preliminary data.</text>
</comment>
<feature type="compositionally biased region" description="Polar residues" evidence="1">
    <location>
        <begin position="47"/>
        <end position="60"/>
    </location>
</feature>
<dbReference type="PANTHER" id="PTHR15503">
    <property type="entry name" value="LDOC1 RELATED"/>
    <property type="match status" value="1"/>
</dbReference>
<reference evidence="2 3" key="1">
    <citation type="submission" date="2019-05" db="EMBL/GenBank/DDBJ databases">
        <title>Emergence of the Ug99 lineage of the wheat stem rust pathogen through somatic hybridization.</title>
        <authorList>
            <person name="Li F."/>
            <person name="Upadhyaya N.M."/>
            <person name="Sperschneider J."/>
            <person name="Matny O."/>
            <person name="Nguyen-Phuc H."/>
            <person name="Mago R."/>
            <person name="Raley C."/>
            <person name="Miller M.E."/>
            <person name="Silverstein K.A.T."/>
            <person name="Henningsen E."/>
            <person name="Hirsch C.D."/>
            <person name="Visser B."/>
            <person name="Pretorius Z.A."/>
            <person name="Steffenson B.J."/>
            <person name="Schwessinger B."/>
            <person name="Dodds P.N."/>
            <person name="Figueroa M."/>
        </authorList>
    </citation>
    <scope>NUCLEOTIDE SEQUENCE [LARGE SCALE GENOMIC DNA]</scope>
    <source>
        <strain evidence="2">21-0</strain>
    </source>
</reference>
<dbReference type="InterPro" id="IPR032567">
    <property type="entry name" value="RTL1-rel"/>
</dbReference>
<feature type="region of interest" description="Disordered" evidence="1">
    <location>
        <begin position="334"/>
        <end position="356"/>
    </location>
</feature>
<feature type="region of interest" description="Disordered" evidence="1">
    <location>
        <begin position="47"/>
        <end position="85"/>
    </location>
</feature>
<accession>A0A5B0QBH4</accession>
<feature type="compositionally biased region" description="Basic and acidic residues" evidence="1">
    <location>
        <begin position="61"/>
        <end position="72"/>
    </location>
</feature>
<dbReference type="Proteomes" id="UP000324748">
    <property type="component" value="Unassembled WGS sequence"/>
</dbReference>
<sequence length="738" mass="81601">MSTRSKTDTLIPLTDPEAIIKASNAQKRQEKLEAAIRNNALDSLLAPNQSSLHPFNMSNEDPSKSSAEHPPNDKTAAGGNTTPPMSMADYLKGVIQLQHRSIDQANMDRAAAEANRRLDAERIERLEDALMLMSVKIEPEHATPPPTNTRVDLQRFRSSDGPSFVGPFQKVEPFLSWLRGVQIFFATKGVTHDDDKIRIVGTLISETNTQAFYAAGVEKFIGQGWTGFKEKLIAFALPPMWRTNLRAEFKGFRMSNAEEFRGYSTRSRTLQSMLNFDKETISDFDLAESMTLGMKDDLQAEVHAHQLLLASPFDFSIFDSRASGFWDWIAKRSTARPKPSHQQAPQNQDRPSERLSREENLWRVHAFLDSTGRCHYCKKNCGSAAGACPGPIDRSRIPIPASFTAPAKPANYTPPTAKLAPNHTAGRPTQPPAGRPAGRAATVAAISEEGICPPLDQASISAITDMEEELRLAREETYVSKTRPRRLIVNFTMDGVNLRGLIDTGSELNLITDEAAKLTGARIQELSTPTAVSLALDDSTSVPIILKHFVVVSLSDPNSALTFKDVNLKVGQIKGDYEMILGIPFLSQFCLSVSISDNALQCGRSGCTIVDYRHPTAIHQQTSPPPPTTTSMDALTYPCETSEKKILQEFEDLFPADIPAVSDTTALDDHPTDNTFPKKLQLESSKVRHKIVLTNPDAVVNEKSYPYPRKHLVAWRTLLDQHLEAGRIRRSSSQYAGE</sequence>
<evidence type="ECO:0000256" key="1">
    <source>
        <dbReference type="SAM" id="MobiDB-lite"/>
    </source>
</evidence>